<dbReference type="PANTHER" id="PTHR36174">
    <property type="entry name" value="LIPID II:GLYCINE GLYCYLTRANSFERASE"/>
    <property type="match status" value="1"/>
</dbReference>
<accession>A0A4Q7M2K4</accession>
<evidence type="ECO:0000313" key="8">
    <source>
        <dbReference type="Proteomes" id="UP000293852"/>
    </source>
</evidence>
<evidence type="ECO:0000256" key="3">
    <source>
        <dbReference type="ARBA" id="ARBA00022960"/>
    </source>
</evidence>
<dbReference type="InterPro" id="IPR003447">
    <property type="entry name" value="FEMABX"/>
</dbReference>
<dbReference type="OrthoDB" id="9785911at2"/>
<dbReference type="InterPro" id="IPR050644">
    <property type="entry name" value="PG_Glycine_Bridge_Synth"/>
</dbReference>
<evidence type="ECO:0000256" key="1">
    <source>
        <dbReference type="ARBA" id="ARBA00009943"/>
    </source>
</evidence>
<sequence length="336" mass="36773">MTRVNEVLDRAAWDGEVNALGGHPLQLWGWGEVKGMGEWTPRRLRVTSQDGAPLGLAQVLVRRLPAPFKALSYVPRGPVVAPDGTGADVARREVAEAVVEWCRAHLGGVGVSFEPAWAEGVALGVAGARRARNTILYPSTLILDLEREPDALLADMRKSTRYEIRKAQREGLVVRRVTGEDEVRAVLGVYHETARRAGFALHDDEYYLAVHRELGEASRLVAAFDEDGQPCCFAWAATSSSTAFLLYGGANDAGRRLRATAPVYWASITDARELGVGAYDLNGLLNDGIGEFKRSFAKHEDQLAGTWDVPLNAALHTAWERGLPTAKKVVRRLRGR</sequence>
<proteinExistence type="inferred from homology"/>
<evidence type="ECO:0000256" key="6">
    <source>
        <dbReference type="ARBA" id="ARBA00023316"/>
    </source>
</evidence>
<evidence type="ECO:0000256" key="4">
    <source>
        <dbReference type="ARBA" id="ARBA00022984"/>
    </source>
</evidence>
<keyword evidence="6" id="KW-0961">Cell wall biogenesis/degradation</keyword>
<keyword evidence="8" id="KW-1185">Reference proteome</keyword>
<comment type="similarity">
    <text evidence="1">Belongs to the FemABX family.</text>
</comment>
<dbReference type="AlphaFoldDB" id="A0A4Q7M2K4"/>
<dbReference type="GO" id="GO:0071555">
    <property type="term" value="P:cell wall organization"/>
    <property type="evidence" value="ECO:0007669"/>
    <property type="project" value="UniProtKB-KW"/>
</dbReference>
<dbReference type="Gene3D" id="3.40.630.30">
    <property type="match status" value="2"/>
</dbReference>
<dbReference type="InterPro" id="IPR016181">
    <property type="entry name" value="Acyl_CoA_acyltransferase"/>
</dbReference>
<protein>
    <submittedName>
        <fullName evidence="7">Lipid II:glycine glycyltransferase (Peptidoglycan interpeptide bridge formation enzyme)</fullName>
    </submittedName>
</protein>
<dbReference type="Pfam" id="PF02388">
    <property type="entry name" value="FemAB"/>
    <property type="match status" value="1"/>
</dbReference>
<keyword evidence="3" id="KW-0133">Cell shape</keyword>
<dbReference type="GO" id="GO:0008360">
    <property type="term" value="P:regulation of cell shape"/>
    <property type="evidence" value="ECO:0007669"/>
    <property type="project" value="UniProtKB-KW"/>
</dbReference>
<dbReference type="Proteomes" id="UP000293852">
    <property type="component" value="Unassembled WGS sequence"/>
</dbReference>
<dbReference type="SUPFAM" id="SSF55729">
    <property type="entry name" value="Acyl-CoA N-acyltransferases (Nat)"/>
    <property type="match status" value="2"/>
</dbReference>
<comment type="caution">
    <text evidence="7">The sequence shown here is derived from an EMBL/GenBank/DDBJ whole genome shotgun (WGS) entry which is preliminary data.</text>
</comment>
<keyword evidence="4" id="KW-0573">Peptidoglycan synthesis</keyword>
<organism evidence="7 8">
    <name type="scientific">Xylanimonas ulmi</name>
    <dbReference type="NCBI Taxonomy" id="228973"/>
    <lineage>
        <taxon>Bacteria</taxon>
        <taxon>Bacillati</taxon>
        <taxon>Actinomycetota</taxon>
        <taxon>Actinomycetes</taxon>
        <taxon>Micrococcales</taxon>
        <taxon>Promicromonosporaceae</taxon>
        <taxon>Xylanimonas</taxon>
    </lineage>
</organism>
<dbReference type="PANTHER" id="PTHR36174:SF1">
    <property type="entry name" value="LIPID II:GLYCINE GLYCYLTRANSFERASE"/>
    <property type="match status" value="1"/>
</dbReference>
<evidence type="ECO:0000256" key="5">
    <source>
        <dbReference type="ARBA" id="ARBA00023315"/>
    </source>
</evidence>
<gene>
    <name evidence="7" type="ORF">EV386_1355</name>
</gene>
<evidence type="ECO:0000313" key="7">
    <source>
        <dbReference type="EMBL" id="RZS61067.1"/>
    </source>
</evidence>
<dbReference type="GO" id="GO:0016755">
    <property type="term" value="F:aminoacyltransferase activity"/>
    <property type="evidence" value="ECO:0007669"/>
    <property type="project" value="InterPro"/>
</dbReference>
<keyword evidence="5" id="KW-0012">Acyltransferase</keyword>
<reference evidence="7 8" key="1">
    <citation type="submission" date="2019-02" db="EMBL/GenBank/DDBJ databases">
        <title>Sequencing the genomes of 1000 actinobacteria strains.</title>
        <authorList>
            <person name="Klenk H.-P."/>
        </authorList>
    </citation>
    <scope>NUCLEOTIDE SEQUENCE [LARGE SCALE GENOMIC DNA]</scope>
    <source>
        <strain evidence="7 8">DSM 16932</strain>
    </source>
</reference>
<keyword evidence="2 7" id="KW-0808">Transferase</keyword>
<dbReference type="PROSITE" id="PS51191">
    <property type="entry name" value="FEMABX"/>
    <property type="match status" value="1"/>
</dbReference>
<evidence type="ECO:0000256" key="2">
    <source>
        <dbReference type="ARBA" id="ARBA00022679"/>
    </source>
</evidence>
<name>A0A4Q7M2K4_9MICO</name>
<dbReference type="EMBL" id="SGWX01000001">
    <property type="protein sequence ID" value="RZS61067.1"/>
    <property type="molecule type" value="Genomic_DNA"/>
</dbReference>
<dbReference type="GO" id="GO:0009252">
    <property type="term" value="P:peptidoglycan biosynthetic process"/>
    <property type="evidence" value="ECO:0007669"/>
    <property type="project" value="UniProtKB-KW"/>
</dbReference>